<evidence type="ECO:0000313" key="3">
    <source>
        <dbReference type="Proteomes" id="UP001631993"/>
    </source>
</evidence>
<feature type="chain" id="PRO_5046049392" evidence="1">
    <location>
        <begin position="25"/>
        <end position="143"/>
    </location>
</feature>
<feature type="signal peptide" evidence="1">
    <location>
        <begin position="1"/>
        <end position="24"/>
    </location>
</feature>
<dbReference type="Proteomes" id="UP001631993">
    <property type="component" value="Unassembled WGS sequence"/>
</dbReference>
<evidence type="ECO:0000256" key="1">
    <source>
        <dbReference type="SAM" id="SignalP"/>
    </source>
</evidence>
<dbReference type="EMBL" id="JBJVNE010000020">
    <property type="protein sequence ID" value="MFM9651340.1"/>
    <property type="molecule type" value="Genomic_DNA"/>
</dbReference>
<name>A0ABW9IS79_STRGJ</name>
<gene>
    <name evidence="2" type="ORF">ACKI1S_34965</name>
</gene>
<evidence type="ECO:0000313" key="2">
    <source>
        <dbReference type="EMBL" id="MFM9651340.1"/>
    </source>
</evidence>
<sequence>MKKLAIVGAAALGVLALSSPNASATSQQTGWVKMKINPNCTIKVYVDDHQYPGKIRAQAHFGCDKGDNLITPYISFDRDGTHGIAKKSAGVKIITEDKGFGGFETTTADKAGTQCYRAVVQVIYPDPADVNQSQLVKTPCLNT</sequence>
<organism evidence="2 3">
    <name type="scientific">Streptomyces galilaeus</name>
    <dbReference type="NCBI Taxonomy" id="33899"/>
    <lineage>
        <taxon>Bacteria</taxon>
        <taxon>Bacillati</taxon>
        <taxon>Actinomycetota</taxon>
        <taxon>Actinomycetes</taxon>
        <taxon>Kitasatosporales</taxon>
        <taxon>Streptomycetaceae</taxon>
        <taxon>Streptomyces</taxon>
    </lineage>
</organism>
<accession>A0ABW9IS79</accession>
<keyword evidence="3" id="KW-1185">Reference proteome</keyword>
<dbReference type="GeneID" id="93763851"/>
<comment type="caution">
    <text evidence="2">The sequence shown here is derived from an EMBL/GenBank/DDBJ whole genome shotgun (WGS) entry which is preliminary data.</text>
</comment>
<reference evidence="2 3" key="1">
    <citation type="submission" date="2024-12" db="EMBL/GenBank/DDBJ databases">
        <title>Forecasting of Potato common scab and diversities of Pathogenic streptomyces spp. in china.</title>
        <authorList>
            <person name="Handique U."/>
            <person name="Wu J."/>
        </authorList>
    </citation>
    <scope>NUCLEOTIDE SEQUENCE [LARGE SCALE GENOMIC DNA]</scope>
    <source>
        <strain evidence="2 3">ZRIMU1585</strain>
    </source>
</reference>
<dbReference type="RefSeq" id="WP_150471567.1">
    <property type="nucleotide sequence ID" value="NZ_BMVS01000015.1"/>
</dbReference>
<proteinExistence type="predicted"/>
<protein>
    <submittedName>
        <fullName evidence="2">Uncharacterized protein</fullName>
    </submittedName>
</protein>
<keyword evidence="1" id="KW-0732">Signal</keyword>